<proteinExistence type="predicted"/>
<dbReference type="Gene3D" id="3.30.420.10">
    <property type="entry name" value="Ribonuclease H-like superfamily/Ribonuclease H"/>
    <property type="match status" value="1"/>
</dbReference>
<dbReference type="InterPro" id="IPR013520">
    <property type="entry name" value="Ribonucl_H"/>
</dbReference>
<dbReference type="RefSeq" id="WP_271334900.1">
    <property type="nucleotide sequence ID" value="NZ_JAMZNK010000006.1"/>
</dbReference>
<dbReference type="InterPro" id="IPR036397">
    <property type="entry name" value="RNaseH_sf"/>
</dbReference>
<name>A0ABT4W955_9FLAO</name>
<evidence type="ECO:0000259" key="1">
    <source>
        <dbReference type="SMART" id="SM00479"/>
    </source>
</evidence>
<dbReference type="InterPro" id="IPR012337">
    <property type="entry name" value="RNaseH-like_sf"/>
</dbReference>
<dbReference type="PANTHER" id="PTHR30231:SF42">
    <property type="entry name" value="EXONUCLEASE"/>
    <property type="match status" value="1"/>
</dbReference>
<accession>A0ABT4W955</accession>
<dbReference type="Proteomes" id="UP001212170">
    <property type="component" value="Unassembled WGS sequence"/>
</dbReference>
<organism evidence="2 3">
    <name type="scientific">Flavobacterium azizsancarii</name>
    <dbReference type="NCBI Taxonomy" id="2961580"/>
    <lineage>
        <taxon>Bacteria</taxon>
        <taxon>Pseudomonadati</taxon>
        <taxon>Bacteroidota</taxon>
        <taxon>Flavobacteriia</taxon>
        <taxon>Flavobacteriales</taxon>
        <taxon>Flavobacteriaceae</taxon>
        <taxon>Flavobacterium</taxon>
    </lineage>
</organism>
<gene>
    <name evidence="2" type="ORF">NJT12_05570</name>
</gene>
<dbReference type="PANTHER" id="PTHR30231">
    <property type="entry name" value="DNA POLYMERASE III SUBUNIT EPSILON"/>
    <property type="match status" value="1"/>
</dbReference>
<dbReference type="CDD" id="cd06130">
    <property type="entry name" value="DNA_pol_III_epsilon_like"/>
    <property type="match status" value="1"/>
</dbReference>
<sequence>MNFTAIDFETATGHHPCSVGIVTVENGIIVDEFVTLIKPPNNEYNPFTIRVHGIYPSDTVYAKSFVQVYPEIEKRLKNRVVVAHNESFDRNVLSKSMALYGLQYEDLNIAEKWECTVKIYKAKGFKPTKLSDCCREMKIQLNHHEALSDARACAKLYLLK</sequence>
<keyword evidence="2" id="KW-0269">Exonuclease</keyword>
<keyword evidence="2" id="KW-0378">Hydrolase</keyword>
<evidence type="ECO:0000313" key="3">
    <source>
        <dbReference type="Proteomes" id="UP001212170"/>
    </source>
</evidence>
<dbReference type="SUPFAM" id="SSF53098">
    <property type="entry name" value="Ribonuclease H-like"/>
    <property type="match status" value="1"/>
</dbReference>
<evidence type="ECO:0000313" key="2">
    <source>
        <dbReference type="EMBL" id="MDA6069082.1"/>
    </source>
</evidence>
<protein>
    <submittedName>
        <fullName evidence="2">3'-5' exonuclease</fullName>
    </submittedName>
</protein>
<dbReference type="EMBL" id="JAMZNK010000006">
    <property type="protein sequence ID" value="MDA6069082.1"/>
    <property type="molecule type" value="Genomic_DNA"/>
</dbReference>
<keyword evidence="2" id="KW-0540">Nuclease</keyword>
<dbReference type="GO" id="GO:0004527">
    <property type="term" value="F:exonuclease activity"/>
    <property type="evidence" value="ECO:0007669"/>
    <property type="project" value="UniProtKB-KW"/>
</dbReference>
<keyword evidence="3" id="KW-1185">Reference proteome</keyword>
<dbReference type="SMART" id="SM00479">
    <property type="entry name" value="EXOIII"/>
    <property type="match status" value="1"/>
</dbReference>
<reference evidence="2 3" key="1">
    <citation type="journal article" date="2023" name="Chemosphere">
        <title>Whole genome analysis of Flavobacterium aziz-sancarii sp. nov., isolated from Ardley Island (Antarctica), revealed a rich resistome and bioremediation potential.</title>
        <authorList>
            <person name="Otur C."/>
            <person name="Okay S."/>
            <person name="Kurt-Kizildogan A."/>
        </authorList>
    </citation>
    <scope>NUCLEOTIDE SEQUENCE [LARGE SCALE GENOMIC DNA]</scope>
    <source>
        <strain evidence="2 3">AC</strain>
    </source>
</reference>
<dbReference type="Pfam" id="PF00929">
    <property type="entry name" value="RNase_T"/>
    <property type="match status" value="1"/>
</dbReference>
<comment type="caution">
    <text evidence="2">The sequence shown here is derived from an EMBL/GenBank/DDBJ whole genome shotgun (WGS) entry which is preliminary data.</text>
</comment>
<feature type="domain" description="Exonuclease" evidence="1">
    <location>
        <begin position="2"/>
        <end position="160"/>
    </location>
</feature>